<accession>A0A0A8ZAB0</accession>
<dbReference type="EMBL" id="GBRH01262139">
    <property type="protein sequence ID" value="JAD35756.1"/>
    <property type="molecule type" value="Transcribed_RNA"/>
</dbReference>
<evidence type="ECO:0000313" key="1">
    <source>
        <dbReference type="EMBL" id="JAD35756.1"/>
    </source>
</evidence>
<organism evidence="1">
    <name type="scientific">Arundo donax</name>
    <name type="common">Giant reed</name>
    <name type="synonym">Donax arundinaceus</name>
    <dbReference type="NCBI Taxonomy" id="35708"/>
    <lineage>
        <taxon>Eukaryota</taxon>
        <taxon>Viridiplantae</taxon>
        <taxon>Streptophyta</taxon>
        <taxon>Embryophyta</taxon>
        <taxon>Tracheophyta</taxon>
        <taxon>Spermatophyta</taxon>
        <taxon>Magnoliopsida</taxon>
        <taxon>Liliopsida</taxon>
        <taxon>Poales</taxon>
        <taxon>Poaceae</taxon>
        <taxon>PACMAD clade</taxon>
        <taxon>Arundinoideae</taxon>
        <taxon>Arundineae</taxon>
        <taxon>Arundo</taxon>
    </lineage>
</organism>
<proteinExistence type="predicted"/>
<sequence length="36" mass="4227">MDRNQLLLRACQRHACIRRRAETTNVRARCTGLDLD</sequence>
<protein>
    <submittedName>
        <fullName evidence="1">Uncharacterized protein</fullName>
    </submittedName>
</protein>
<reference evidence="1" key="2">
    <citation type="journal article" date="2015" name="Data Brief">
        <title>Shoot transcriptome of the giant reed, Arundo donax.</title>
        <authorList>
            <person name="Barrero R.A."/>
            <person name="Guerrero F.D."/>
            <person name="Moolhuijzen P."/>
            <person name="Goolsby J.A."/>
            <person name="Tidwell J."/>
            <person name="Bellgard S.E."/>
            <person name="Bellgard M.I."/>
        </authorList>
    </citation>
    <scope>NUCLEOTIDE SEQUENCE</scope>
    <source>
        <tissue evidence="1">Shoot tissue taken approximately 20 cm above the soil surface</tissue>
    </source>
</reference>
<dbReference type="AlphaFoldDB" id="A0A0A8ZAB0"/>
<reference evidence="1" key="1">
    <citation type="submission" date="2014-09" db="EMBL/GenBank/DDBJ databases">
        <authorList>
            <person name="Magalhaes I.L.F."/>
            <person name="Oliveira U."/>
            <person name="Santos F.R."/>
            <person name="Vidigal T.H.D.A."/>
            <person name="Brescovit A.D."/>
            <person name="Santos A.J."/>
        </authorList>
    </citation>
    <scope>NUCLEOTIDE SEQUENCE</scope>
    <source>
        <tissue evidence="1">Shoot tissue taken approximately 20 cm above the soil surface</tissue>
    </source>
</reference>
<name>A0A0A8ZAB0_ARUDO</name>